<proteinExistence type="predicted"/>
<keyword evidence="1" id="KW-0175">Coiled coil</keyword>
<evidence type="ECO:0000313" key="3">
    <source>
        <dbReference type="Proteomes" id="UP001445076"/>
    </source>
</evidence>
<feature type="coiled-coil region" evidence="1">
    <location>
        <begin position="22"/>
        <end position="67"/>
    </location>
</feature>
<comment type="caution">
    <text evidence="2">The sequence shown here is derived from an EMBL/GenBank/DDBJ whole genome shotgun (WGS) entry which is preliminary data.</text>
</comment>
<evidence type="ECO:0000256" key="1">
    <source>
        <dbReference type="SAM" id="Coils"/>
    </source>
</evidence>
<protein>
    <submittedName>
        <fullName evidence="2">Uncharacterized protein</fullName>
    </submittedName>
</protein>
<keyword evidence="3" id="KW-1185">Reference proteome</keyword>
<dbReference type="Proteomes" id="UP001445076">
    <property type="component" value="Unassembled WGS sequence"/>
</dbReference>
<organism evidence="2 3">
    <name type="scientific">Cherax quadricarinatus</name>
    <name type="common">Australian red claw crayfish</name>
    <dbReference type="NCBI Taxonomy" id="27406"/>
    <lineage>
        <taxon>Eukaryota</taxon>
        <taxon>Metazoa</taxon>
        <taxon>Ecdysozoa</taxon>
        <taxon>Arthropoda</taxon>
        <taxon>Crustacea</taxon>
        <taxon>Multicrustacea</taxon>
        <taxon>Malacostraca</taxon>
        <taxon>Eumalacostraca</taxon>
        <taxon>Eucarida</taxon>
        <taxon>Decapoda</taxon>
        <taxon>Pleocyemata</taxon>
        <taxon>Astacidea</taxon>
        <taxon>Parastacoidea</taxon>
        <taxon>Parastacidae</taxon>
        <taxon>Cherax</taxon>
    </lineage>
</organism>
<sequence>MEEEDAARRKEEWQLRDAALHSKFLREKRKRLLQKEQQEKQEALIKKEWEEKQKKEREEEEKKKEEQVWLKEISYSLVTNCLAISIQTDCLTTSRYRKSRREGG</sequence>
<reference evidence="2 3" key="1">
    <citation type="journal article" date="2024" name="BMC Genomics">
        <title>Genome assembly of redclaw crayfish (Cherax quadricarinatus) provides insights into its immune adaptation and hypoxia tolerance.</title>
        <authorList>
            <person name="Liu Z."/>
            <person name="Zheng J."/>
            <person name="Li H."/>
            <person name="Fang K."/>
            <person name="Wang S."/>
            <person name="He J."/>
            <person name="Zhou D."/>
            <person name="Weng S."/>
            <person name="Chi M."/>
            <person name="Gu Z."/>
            <person name="He J."/>
            <person name="Li F."/>
            <person name="Wang M."/>
        </authorList>
    </citation>
    <scope>NUCLEOTIDE SEQUENCE [LARGE SCALE GENOMIC DNA]</scope>
    <source>
        <strain evidence="2">ZL_2023a</strain>
    </source>
</reference>
<evidence type="ECO:0000313" key="2">
    <source>
        <dbReference type="EMBL" id="KAK8736378.1"/>
    </source>
</evidence>
<accession>A0AAW0WVL8</accession>
<name>A0AAW0WVL8_CHEQU</name>
<dbReference type="EMBL" id="JARKIK010000044">
    <property type="protein sequence ID" value="KAK8736378.1"/>
    <property type="molecule type" value="Genomic_DNA"/>
</dbReference>
<dbReference type="AlphaFoldDB" id="A0AAW0WVL8"/>
<gene>
    <name evidence="2" type="ORF">OTU49_004967</name>
</gene>